<dbReference type="AlphaFoldDB" id="A0AAU8CLM0"/>
<evidence type="ECO:0000256" key="4">
    <source>
        <dbReference type="HAMAP-Rule" id="MF_00724"/>
    </source>
</evidence>
<keyword evidence="5" id="KW-0282">Flagellum</keyword>
<evidence type="ECO:0000256" key="3">
    <source>
        <dbReference type="ARBA" id="ARBA00023143"/>
    </source>
</evidence>
<evidence type="ECO:0000256" key="2">
    <source>
        <dbReference type="ARBA" id="ARBA00009272"/>
    </source>
</evidence>
<protein>
    <recommendedName>
        <fullName evidence="4">Flagellar hook-basal body complex protein FliE</fullName>
    </recommendedName>
</protein>
<dbReference type="GO" id="GO:0071973">
    <property type="term" value="P:bacterial-type flagellum-dependent cell motility"/>
    <property type="evidence" value="ECO:0007669"/>
    <property type="project" value="InterPro"/>
</dbReference>
<accession>A0AAU8CLM0</accession>
<gene>
    <name evidence="4" type="primary">fliE</name>
    <name evidence="5" type="ORF">ABVK50_20460</name>
</gene>
<name>A0AAU8CLM0_9HYPH</name>
<sequence>MISGLSAVLPQLRIGDTDGDGGLFSSSAAPAAADAGSSFAAMLTRAAGDAIGTLQQAEQVSVQALQGEADIRQVVDAVMSAEQSLQAAVAIRDKIVTAYLEVSRMAI</sequence>
<evidence type="ECO:0000313" key="5">
    <source>
        <dbReference type="EMBL" id="XCG47618.1"/>
    </source>
</evidence>
<dbReference type="InterPro" id="IPR001624">
    <property type="entry name" value="FliE"/>
</dbReference>
<dbReference type="GO" id="GO:0005198">
    <property type="term" value="F:structural molecule activity"/>
    <property type="evidence" value="ECO:0007669"/>
    <property type="project" value="InterPro"/>
</dbReference>
<dbReference type="RefSeq" id="WP_353644840.1">
    <property type="nucleotide sequence ID" value="NZ_CP159253.1"/>
</dbReference>
<comment type="similarity">
    <text evidence="2 4">Belongs to the FliE family.</text>
</comment>
<keyword evidence="5" id="KW-0966">Cell projection</keyword>
<dbReference type="Pfam" id="PF02049">
    <property type="entry name" value="FliE"/>
    <property type="match status" value="1"/>
</dbReference>
<dbReference type="HAMAP" id="MF_00724">
    <property type="entry name" value="FliE"/>
    <property type="match status" value="1"/>
</dbReference>
<keyword evidence="5" id="KW-0969">Cilium</keyword>
<reference evidence="5" key="1">
    <citation type="submission" date="2024-06" db="EMBL/GenBank/DDBJ databases">
        <title>Mesorhizobium karijinii sp. nov., a symbiont of the iconic Swainsona formosa from arid Australia.</title>
        <authorList>
            <person name="Hill Y.J."/>
            <person name="Watkin E.L.J."/>
            <person name="O'Hara G.W."/>
            <person name="Terpolilli J."/>
            <person name="Tye M.L."/>
            <person name="Kohlmeier M.G."/>
        </authorList>
    </citation>
    <scope>NUCLEOTIDE SEQUENCE</scope>
    <source>
        <strain evidence="5">WSM2240</strain>
    </source>
</reference>
<dbReference type="PANTHER" id="PTHR34653:SF1">
    <property type="entry name" value="FLAGELLAR HOOK-BASAL BODY COMPLEX PROTEIN FLIE"/>
    <property type="match status" value="1"/>
</dbReference>
<dbReference type="PANTHER" id="PTHR34653">
    <property type="match status" value="1"/>
</dbReference>
<dbReference type="GO" id="GO:0009425">
    <property type="term" value="C:bacterial-type flagellum basal body"/>
    <property type="evidence" value="ECO:0007669"/>
    <property type="project" value="UniProtKB-SubCell"/>
</dbReference>
<proteinExistence type="inferred from homology"/>
<organism evidence="5">
    <name type="scientific">Mesorhizobium sp. WSM2240</name>
    <dbReference type="NCBI Taxonomy" id="3228851"/>
    <lineage>
        <taxon>Bacteria</taxon>
        <taxon>Pseudomonadati</taxon>
        <taxon>Pseudomonadota</taxon>
        <taxon>Alphaproteobacteria</taxon>
        <taxon>Hyphomicrobiales</taxon>
        <taxon>Phyllobacteriaceae</taxon>
        <taxon>Mesorhizobium</taxon>
    </lineage>
</organism>
<comment type="subcellular location">
    <subcellularLocation>
        <location evidence="1 4">Bacterial flagellum basal body</location>
    </subcellularLocation>
</comment>
<keyword evidence="3 4" id="KW-0975">Bacterial flagellum</keyword>
<evidence type="ECO:0000256" key="1">
    <source>
        <dbReference type="ARBA" id="ARBA00004117"/>
    </source>
</evidence>
<dbReference type="EMBL" id="CP159253">
    <property type="protein sequence ID" value="XCG47618.1"/>
    <property type="molecule type" value="Genomic_DNA"/>
</dbReference>
<dbReference type="GO" id="GO:0003774">
    <property type="term" value="F:cytoskeletal motor activity"/>
    <property type="evidence" value="ECO:0007669"/>
    <property type="project" value="InterPro"/>
</dbReference>